<evidence type="ECO:0000256" key="4">
    <source>
        <dbReference type="ARBA" id="ARBA00022741"/>
    </source>
</evidence>
<feature type="binding site" evidence="8">
    <location>
        <position position="158"/>
    </location>
    <ligand>
        <name>deamido-NAD(+)</name>
        <dbReference type="ChEBI" id="CHEBI:58437"/>
        <note>ligand shared between two neighboring subunits</note>
    </ligand>
</feature>
<evidence type="ECO:0000313" key="13">
    <source>
        <dbReference type="EMBL" id="TSJ65072.1"/>
    </source>
</evidence>
<organism evidence="13 14">
    <name type="scientific">Allobacillus salarius</name>
    <dbReference type="NCBI Taxonomy" id="1955272"/>
    <lineage>
        <taxon>Bacteria</taxon>
        <taxon>Bacillati</taxon>
        <taxon>Bacillota</taxon>
        <taxon>Bacilli</taxon>
        <taxon>Bacillales</taxon>
        <taxon>Bacillaceae</taxon>
        <taxon>Allobacillus</taxon>
    </lineage>
</organism>
<reference evidence="13 14" key="1">
    <citation type="submission" date="2019-07" db="EMBL/GenBank/DDBJ databases">
        <title>Allobacillus sp. nov. SKP isolated from shrimp paste of Euphausiacea.</title>
        <authorList>
            <person name="Kanchanasin P."/>
            <person name="Tanasupawat S."/>
            <person name="Shi W."/>
            <person name="Wu L."/>
            <person name="Ma J."/>
        </authorList>
    </citation>
    <scope>NUCLEOTIDE SEQUENCE [LARGE SCALE GENOMIC DNA]</scope>
    <source>
        <strain evidence="13 14">SKP4-8</strain>
    </source>
</reference>
<dbReference type="CDD" id="cd00553">
    <property type="entry name" value="NAD_synthase"/>
    <property type="match status" value="1"/>
</dbReference>
<evidence type="ECO:0000256" key="11">
    <source>
        <dbReference type="SAM" id="MobiDB-lite"/>
    </source>
</evidence>
<dbReference type="Proteomes" id="UP000316425">
    <property type="component" value="Unassembled WGS sequence"/>
</dbReference>
<dbReference type="GO" id="GO:0009435">
    <property type="term" value="P:NAD+ biosynthetic process"/>
    <property type="evidence" value="ECO:0007669"/>
    <property type="project" value="UniProtKB-UniRule"/>
</dbReference>
<evidence type="ECO:0000256" key="10">
    <source>
        <dbReference type="RuleBase" id="RU003812"/>
    </source>
</evidence>
<comment type="pathway">
    <text evidence="8">Cofactor biosynthesis; NAD(+) biosynthesis; NAD(+) from deamido-NAD(+) (ammonia route): step 1/1.</text>
</comment>
<keyword evidence="7 8" id="KW-0520">NAD</keyword>
<feature type="binding site" evidence="8">
    <location>
        <position position="138"/>
    </location>
    <ligand>
        <name>ATP</name>
        <dbReference type="ChEBI" id="CHEBI:30616"/>
    </ligand>
</feature>
<feature type="binding site" evidence="8">
    <location>
        <position position="189"/>
    </location>
    <ligand>
        <name>ATP</name>
        <dbReference type="ChEBI" id="CHEBI:30616"/>
    </ligand>
</feature>
<evidence type="ECO:0000256" key="5">
    <source>
        <dbReference type="ARBA" id="ARBA00022840"/>
    </source>
</evidence>
<accession>A0A556PL07</accession>
<comment type="catalytic activity">
    <reaction evidence="8 10">
        <text>deamido-NAD(+) + NH4(+) + ATP = AMP + diphosphate + NAD(+) + H(+)</text>
        <dbReference type="Rhea" id="RHEA:21188"/>
        <dbReference type="ChEBI" id="CHEBI:15378"/>
        <dbReference type="ChEBI" id="CHEBI:28938"/>
        <dbReference type="ChEBI" id="CHEBI:30616"/>
        <dbReference type="ChEBI" id="CHEBI:33019"/>
        <dbReference type="ChEBI" id="CHEBI:57540"/>
        <dbReference type="ChEBI" id="CHEBI:58437"/>
        <dbReference type="ChEBI" id="CHEBI:456215"/>
        <dbReference type="EC" id="6.3.1.5"/>
    </reaction>
</comment>
<dbReference type="RefSeq" id="WP_144088836.1">
    <property type="nucleotide sequence ID" value="NZ_VMHE01000012.1"/>
</dbReference>
<feature type="binding site" evidence="8">
    <location>
        <begin position="29"/>
        <end position="36"/>
    </location>
    <ligand>
        <name>ATP</name>
        <dbReference type="ChEBI" id="CHEBI:30616"/>
    </ligand>
</feature>
<evidence type="ECO:0000256" key="9">
    <source>
        <dbReference type="RuleBase" id="RU003811"/>
    </source>
</evidence>
<dbReference type="PANTHER" id="PTHR23090:SF9">
    <property type="entry name" value="GLUTAMINE-DEPENDENT NAD(+) SYNTHETASE"/>
    <property type="match status" value="1"/>
</dbReference>
<comment type="similarity">
    <text evidence="1 8 9">Belongs to the NAD synthetase family.</text>
</comment>
<dbReference type="EMBL" id="VMHE01000012">
    <property type="protein sequence ID" value="TSJ65072.1"/>
    <property type="molecule type" value="Genomic_DNA"/>
</dbReference>
<dbReference type="EC" id="6.3.1.5" evidence="8 10"/>
<protein>
    <recommendedName>
        <fullName evidence="8 10">NH(3)-dependent NAD(+) synthetase</fullName>
        <ecNumber evidence="8 10">6.3.1.5</ecNumber>
    </recommendedName>
</protein>
<dbReference type="GO" id="GO:0005524">
    <property type="term" value="F:ATP binding"/>
    <property type="evidence" value="ECO:0007669"/>
    <property type="project" value="UniProtKB-UniRule"/>
</dbReference>
<keyword evidence="6 8" id="KW-0460">Magnesium</keyword>
<gene>
    <name evidence="8 13" type="primary">nadE</name>
    <name evidence="13" type="ORF">FPQ13_08060</name>
</gene>
<dbReference type="GO" id="GO:0003952">
    <property type="term" value="F:NAD+ synthase (glutamine-hydrolyzing) activity"/>
    <property type="evidence" value="ECO:0007669"/>
    <property type="project" value="InterPro"/>
</dbReference>
<dbReference type="HAMAP" id="MF_00193">
    <property type="entry name" value="NadE_ammonia_dep"/>
    <property type="match status" value="1"/>
</dbReference>
<dbReference type="InterPro" id="IPR014729">
    <property type="entry name" value="Rossmann-like_a/b/a_fold"/>
</dbReference>
<keyword evidence="14" id="KW-1185">Reference proteome</keyword>
<feature type="binding site" evidence="8">
    <location>
        <position position="143"/>
    </location>
    <ligand>
        <name>Mg(2+)</name>
        <dbReference type="ChEBI" id="CHEBI:18420"/>
    </ligand>
</feature>
<dbReference type="InterPro" id="IPR003694">
    <property type="entry name" value="NAD_synthase"/>
</dbReference>
<dbReference type="SUPFAM" id="SSF52402">
    <property type="entry name" value="Adenine nucleotide alpha hydrolases-like"/>
    <property type="match status" value="1"/>
</dbReference>
<feature type="binding site" description="in other chain" evidence="8">
    <location>
        <begin position="235"/>
        <end position="236"/>
    </location>
    <ligand>
        <name>deamido-NAD(+)</name>
        <dbReference type="ChEBI" id="CHEBI:58437"/>
        <note>ligand shared between two neighboring subunits</note>
    </ligand>
</feature>
<evidence type="ECO:0000256" key="1">
    <source>
        <dbReference type="ARBA" id="ARBA00005859"/>
    </source>
</evidence>
<feature type="region of interest" description="Disordered" evidence="11">
    <location>
        <begin position="223"/>
        <end position="248"/>
    </location>
</feature>
<proteinExistence type="inferred from homology"/>
<dbReference type="UniPathway" id="UPA00253">
    <property type="reaction ID" value="UER00333"/>
</dbReference>
<comment type="subunit">
    <text evidence="8">Homodimer.</text>
</comment>
<comment type="caution">
    <text evidence="13">The sequence shown here is derived from an EMBL/GenBank/DDBJ whole genome shotgun (WGS) entry which is preliminary data.</text>
</comment>
<dbReference type="GO" id="GO:0046872">
    <property type="term" value="F:metal ion binding"/>
    <property type="evidence" value="ECO:0007669"/>
    <property type="project" value="UniProtKB-KW"/>
</dbReference>
<dbReference type="NCBIfam" id="TIGR00552">
    <property type="entry name" value="nadE"/>
    <property type="match status" value="1"/>
</dbReference>
<evidence type="ECO:0000256" key="3">
    <source>
        <dbReference type="ARBA" id="ARBA00022723"/>
    </source>
</evidence>
<dbReference type="InterPro" id="IPR022926">
    <property type="entry name" value="NH(3)-dep_NAD(+)_synth"/>
</dbReference>
<evidence type="ECO:0000256" key="8">
    <source>
        <dbReference type="HAMAP-Rule" id="MF_00193"/>
    </source>
</evidence>
<dbReference type="OrthoDB" id="9803818at2"/>
<evidence type="ECO:0000256" key="6">
    <source>
        <dbReference type="ARBA" id="ARBA00022842"/>
    </source>
</evidence>
<name>A0A556PL07_9BACI</name>
<dbReference type="GO" id="GO:0005737">
    <property type="term" value="C:cytoplasm"/>
    <property type="evidence" value="ECO:0007669"/>
    <property type="project" value="InterPro"/>
</dbReference>
<evidence type="ECO:0000256" key="2">
    <source>
        <dbReference type="ARBA" id="ARBA00022598"/>
    </source>
</evidence>
<dbReference type="InterPro" id="IPR022310">
    <property type="entry name" value="NAD/GMP_synthase"/>
</dbReference>
<feature type="binding site" description="in other chain" evidence="8">
    <location>
        <position position="151"/>
    </location>
    <ligand>
        <name>deamido-NAD(+)</name>
        <dbReference type="ChEBI" id="CHEBI:58437"/>
        <note>ligand shared between two neighboring subunits</note>
    </ligand>
</feature>
<feature type="binding site" evidence="8">
    <location>
        <position position="35"/>
    </location>
    <ligand>
        <name>Mg(2+)</name>
        <dbReference type="ChEBI" id="CHEBI:18420"/>
    </ligand>
</feature>
<dbReference type="Gene3D" id="3.40.50.620">
    <property type="entry name" value="HUPs"/>
    <property type="match status" value="1"/>
</dbReference>
<dbReference type="PANTHER" id="PTHR23090">
    <property type="entry name" value="NH 3 /GLUTAMINE-DEPENDENT NAD + SYNTHETASE"/>
    <property type="match status" value="1"/>
</dbReference>
<sequence length="248" mass="27594">MDTEKHVQHIVHWLQEYKDQAGAKGGVVGLSGGLDSTVVAYLMKRAFGDNALGVLLPIHNSVEAEKDALLVARESQINHIGIELTDTFKEGFGQIEKALGDQWNKDSAQLVGANFQARLRMSTLYAIAQNNQYLVIGTGNSSELFTGYFTKYGDEGVDVNPLVNYRKEQVKEMAKYLGVPDRILDKAPSADLWEGQTDEKEMGISYAAIDKYLRGEEIPPEDEKTLMRLHKSSEHKRYLPPGPPKLDA</sequence>
<feature type="binding site" evidence="8">
    <location>
        <position position="167"/>
    </location>
    <ligand>
        <name>ATP</name>
        <dbReference type="ChEBI" id="CHEBI:30616"/>
    </ligand>
</feature>
<keyword evidence="5 8" id="KW-0067">ATP-binding</keyword>
<dbReference type="Pfam" id="PF02540">
    <property type="entry name" value="NAD_synthase"/>
    <property type="match status" value="1"/>
</dbReference>
<keyword evidence="4 8" id="KW-0547">Nucleotide-binding</keyword>
<keyword evidence="3 8" id="KW-0479">Metal-binding</keyword>
<keyword evidence="2 8" id="KW-0436">Ligase</keyword>
<feature type="binding site" description="in other chain" evidence="8">
    <location>
        <position position="118"/>
    </location>
    <ligand>
        <name>deamido-NAD(+)</name>
        <dbReference type="ChEBI" id="CHEBI:58437"/>
        <note>ligand shared between two neighboring subunits</note>
    </ligand>
</feature>
<dbReference type="GO" id="GO:0008795">
    <property type="term" value="F:NAD+ synthase activity"/>
    <property type="evidence" value="ECO:0007669"/>
    <property type="project" value="UniProtKB-UniRule"/>
</dbReference>
<evidence type="ECO:0000256" key="7">
    <source>
        <dbReference type="ARBA" id="ARBA00023027"/>
    </source>
</evidence>
<evidence type="ECO:0000259" key="12">
    <source>
        <dbReference type="Pfam" id="PF02540"/>
    </source>
</evidence>
<evidence type="ECO:0000313" key="14">
    <source>
        <dbReference type="Proteomes" id="UP000316425"/>
    </source>
</evidence>
<dbReference type="AlphaFoldDB" id="A0A556PL07"/>
<dbReference type="GO" id="GO:0004359">
    <property type="term" value="F:glutaminase activity"/>
    <property type="evidence" value="ECO:0007669"/>
    <property type="project" value="InterPro"/>
</dbReference>
<feature type="domain" description="NAD/GMP synthase" evidence="12">
    <location>
        <begin position="7"/>
        <end position="240"/>
    </location>
</feature>
<feature type="compositionally biased region" description="Basic and acidic residues" evidence="11">
    <location>
        <begin position="223"/>
        <end position="237"/>
    </location>
</feature>
<comment type="function">
    <text evidence="8">Catalyzes the ATP-dependent amidation of deamido-NAD to form NAD. Uses ammonia as a nitrogen source.</text>
</comment>